<keyword evidence="1" id="KW-0812">Transmembrane</keyword>
<proteinExistence type="predicted"/>
<keyword evidence="1" id="KW-0472">Membrane</keyword>
<sequence length="112" mass="13551">LLYYPLVTNRLFYFIRLWTGLNKVYFEKVFNNFTVLFWDGNYSLHIIYFVIRNLSPSLPLDYVVVNYILYCALFQYITHYFAKWAVIFTAYNANVFTIFYILHTSCSNVYQV</sequence>
<keyword evidence="1" id="KW-1133">Transmembrane helix</keyword>
<gene>
    <name evidence="2" type="ORF">L9F63_000760</name>
</gene>
<organism evidence="2 3">
    <name type="scientific">Diploptera punctata</name>
    <name type="common">Pacific beetle cockroach</name>
    <dbReference type="NCBI Taxonomy" id="6984"/>
    <lineage>
        <taxon>Eukaryota</taxon>
        <taxon>Metazoa</taxon>
        <taxon>Ecdysozoa</taxon>
        <taxon>Arthropoda</taxon>
        <taxon>Hexapoda</taxon>
        <taxon>Insecta</taxon>
        <taxon>Pterygota</taxon>
        <taxon>Neoptera</taxon>
        <taxon>Polyneoptera</taxon>
        <taxon>Dictyoptera</taxon>
        <taxon>Blattodea</taxon>
        <taxon>Blaberoidea</taxon>
        <taxon>Blaberidae</taxon>
        <taxon>Diplopterinae</taxon>
        <taxon>Diploptera</taxon>
    </lineage>
</organism>
<comment type="caution">
    <text evidence="2">The sequence shown here is derived from an EMBL/GenBank/DDBJ whole genome shotgun (WGS) entry which is preliminary data.</text>
</comment>
<protein>
    <submittedName>
        <fullName evidence="2">Uncharacterized protein</fullName>
    </submittedName>
</protein>
<feature type="non-terminal residue" evidence="2">
    <location>
        <position position="1"/>
    </location>
</feature>
<evidence type="ECO:0000313" key="3">
    <source>
        <dbReference type="Proteomes" id="UP001233999"/>
    </source>
</evidence>
<dbReference type="Proteomes" id="UP001233999">
    <property type="component" value="Unassembled WGS sequence"/>
</dbReference>
<dbReference type="AlphaFoldDB" id="A0AAD8ET38"/>
<accession>A0AAD8ET38</accession>
<reference evidence="2" key="2">
    <citation type="submission" date="2023-05" db="EMBL/GenBank/DDBJ databases">
        <authorList>
            <person name="Fouks B."/>
        </authorList>
    </citation>
    <scope>NUCLEOTIDE SEQUENCE</scope>
    <source>
        <strain evidence="2">Stay&amp;Tobe</strain>
        <tissue evidence="2">Testes</tissue>
    </source>
</reference>
<keyword evidence="3" id="KW-1185">Reference proteome</keyword>
<dbReference type="EMBL" id="JASPKZ010000036">
    <property type="protein sequence ID" value="KAJ9601094.1"/>
    <property type="molecule type" value="Genomic_DNA"/>
</dbReference>
<evidence type="ECO:0000256" key="1">
    <source>
        <dbReference type="SAM" id="Phobius"/>
    </source>
</evidence>
<feature type="transmembrane region" description="Helical" evidence="1">
    <location>
        <begin position="29"/>
        <end position="51"/>
    </location>
</feature>
<feature type="transmembrane region" description="Helical" evidence="1">
    <location>
        <begin position="84"/>
        <end position="102"/>
    </location>
</feature>
<name>A0AAD8ET38_DIPPU</name>
<feature type="non-terminal residue" evidence="2">
    <location>
        <position position="112"/>
    </location>
</feature>
<reference evidence="2" key="1">
    <citation type="journal article" date="2023" name="IScience">
        <title>Live-bearing cockroach genome reveals convergent evolutionary mechanisms linked to viviparity in insects and beyond.</title>
        <authorList>
            <person name="Fouks B."/>
            <person name="Harrison M.C."/>
            <person name="Mikhailova A.A."/>
            <person name="Marchal E."/>
            <person name="English S."/>
            <person name="Carruthers M."/>
            <person name="Jennings E.C."/>
            <person name="Chiamaka E.L."/>
            <person name="Frigard R.A."/>
            <person name="Pippel M."/>
            <person name="Attardo G.M."/>
            <person name="Benoit J.B."/>
            <person name="Bornberg-Bauer E."/>
            <person name="Tobe S.S."/>
        </authorList>
    </citation>
    <scope>NUCLEOTIDE SEQUENCE</scope>
    <source>
        <strain evidence="2">Stay&amp;Tobe</strain>
    </source>
</reference>
<evidence type="ECO:0000313" key="2">
    <source>
        <dbReference type="EMBL" id="KAJ9601094.1"/>
    </source>
</evidence>